<reference evidence="3" key="1">
    <citation type="submission" date="2022-10" db="EMBL/GenBank/DDBJ databases">
        <title>Genome assembly of Pristionchus species.</title>
        <authorList>
            <person name="Yoshida K."/>
            <person name="Sommer R.J."/>
        </authorList>
    </citation>
    <scope>NUCLEOTIDE SEQUENCE [LARGE SCALE GENOMIC DNA]</scope>
    <source>
        <strain evidence="3">RS5460</strain>
    </source>
</reference>
<dbReference type="EMBL" id="BTRK01000003">
    <property type="protein sequence ID" value="GMR40527.1"/>
    <property type="molecule type" value="Genomic_DNA"/>
</dbReference>
<comment type="caution">
    <text evidence="2">The sequence shown here is derived from an EMBL/GenBank/DDBJ whole genome shotgun (WGS) entry which is preliminary data.</text>
</comment>
<feature type="region of interest" description="Disordered" evidence="1">
    <location>
        <begin position="16"/>
        <end position="48"/>
    </location>
</feature>
<dbReference type="Gene3D" id="3.60.10.10">
    <property type="entry name" value="Endonuclease/exonuclease/phosphatase"/>
    <property type="match status" value="1"/>
</dbReference>
<organism evidence="2 3">
    <name type="scientific">Pristionchus mayeri</name>
    <dbReference type="NCBI Taxonomy" id="1317129"/>
    <lineage>
        <taxon>Eukaryota</taxon>
        <taxon>Metazoa</taxon>
        <taxon>Ecdysozoa</taxon>
        <taxon>Nematoda</taxon>
        <taxon>Chromadorea</taxon>
        <taxon>Rhabditida</taxon>
        <taxon>Rhabditina</taxon>
        <taxon>Diplogasteromorpha</taxon>
        <taxon>Diplogasteroidea</taxon>
        <taxon>Neodiplogasteridae</taxon>
        <taxon>Pristionchus</taxon>
    </lineage>
</organism>
<evidence type="ECO:0000313" key="2">
    <source>
        <dbReference type="EMBL" id="GMR40527.1"/>
    </source>
</evidence>
<gene>
    <name evidence="2" type="ORF">PMAYCL1PPCAC_10722</name>
</gene>
<feature type="compositionally biased region" description="Polar residues" evidence="1">
    <location>
        <begin position="22"/>
        <end position="41"/>
    </location>
</feature>
<keyword evidence="3" id="KW-1185">Reference proteome</keyword>
<sequence length="369" mass="42161">MDRYWNNLTFDRFERFNENRRSQSTQSDGQQSVQESITTTSDGERDDRRKEFDSFLEFAQEEFKKMDFNDAQPAIPIATVDKVPSAAEASFLYLLDKFGDLSCISDKPTKRRFLMWNSGSIHGAGEDLKLRQCFIELIEKIRPHGILSNELRLKYHNVKISVDEVHAKLNSSMNALCGGGGSGYCTMALVPTTKKSKKYGQSKGGSAIFIRNDMIEEFSKKDAIKSSKFGYEVASVFDKTLEIYVYCCYVRKRENNVDLSKWIKEKEKGVGGGDFNLVEFTTSYSNLENCTKKEYVTHKHKYNSDETRIDHVFKFKSIKNIEIIVHEPLKPKSEGCGHYPIVFDVIRTEGESRGITACSDPKCGFLCNR</sequence>
<dbReference type="Proteomes" id="UP001328107">
    <property type="component" value="Unassembled WGS sequence"/>
</dbReference>
<evidence type="ECO:0000256" key="1">
    <source>
        <dbReference type="SAM" id="MobiDB-lite"/>
    </source>
</evidence>
<feature type="non-terminal residue" evidence="2">
    <location>
        <position position="369"/>
    </location>
</feature>
<accession>A0AAN4ZLN1</accession>
<name>A0AAN4ZLN1_9BILA</name>
<proteinExistence type="predicted"/>
<dbReference type="InterPro" id="IPR036691">
    <property type="entry name" value="Endo/exonu/phosph_ase_sf"/>
</dbReference>
<dbReference type="AlphaFoldDB" id="A0AAN4ZLN1"/>
<dbReference type="SUPFAM" id="SSF56219">
    <property type="entry name" value="DNase I-like"/>
    <property type="match status" value="1"/>
</dbReference>
<protein>
    <submittedName>
        <fullName evidence="2">Uncharacterized protein</fullName>
    </submittedName>
</protein>
<evidence type="ECO:0000313" key="3">
    <source>
        <dbReference type="Proteomes" id="UP001328107"/>
    </source>
</evidence>